<evidence type="ECO:0000313" key="2">
    <source>
        <dbReference type="EMBL" id="PSL46870.1"/>
    </source>
</evidence>
<organism evidence="2 3">
    <name type="scientific">Salsuginibacillus halophilus</name>
    <dbReference type="NCBI Taxonomy" id="517424"/>
    <lineage>
        <taxon>Bacteria</taxon>
        <taxon>Bacillati</taxon>
        <taxon>Bacillota</taxon>
        <taxon>Bacilli</taxon>
        <taxon>Bacillales</taxon>
        <taxon>Bacillaceae</taxon>
        <taxon>Salsuginibacillus</taxon>
    </lineage>
</organism>
<evidence type="ECO:0000259" key="1">
    <source>
        <dbReference type="PROSITE" id="PS50801"/>
    </source>
</evidence>
<dbReference type="OrthoDB" id="1120027at2"/>
<dbReference type="EMBL" id="PYAV01000005">
    <property type="protein sequence ID" value="PSL46870.1"/>
    <property type="molecule type" value="Genomic_DNA"/>
</dbReference>
<dbReference type="InterPro" id="IPR003018">
    <property type="entry name" value="GAF"/>
</dbReference>
<comment type="caution">
    <text evidence="2">The sequence shown here is derived from an EMBL/GenBank/DDBJ whole genome shotgun (WGS) entry which is preliminary data.</text>
</comment>
<protein>
    <submittedName>
        <fullName evidence="2">RsbT co-antagonist protein RsbR</fullName>
    </submittedName>
</protein>
<keyword evidence="3" id="KW-1185">Reference proteome</keyword>
<dbReference type="Proteomes" id="UP000242310">
    <property type="component" value="Unassembled WGS sequence"/>
</dbReference>
<reference evidence="2 3" key="1">
    <citation type="submission" date="2018-03" db="EMBL/GenBank/DDBJ databases">
        <title>Genomic Encyclopedia of Type Strains, Phase III (KMG-III): the genomes of soil and plant-associated and newly described type strains.</title>
        <authorList>
            <person name="Whitman W."/>
        </authorList>
    </citation>
    <scope>NUCLEOTIDE SEQUENCE [LARGE SCALE GENOMIC DNA]</scope>
    <source>
        <strain evidence="2 3">CGMCC 1.07653</strain>
    </source>
</reference>
<proteinExistence type="predicted"/>
<dbReference type="SUPFAM" id="SSF55781">
    <property type="entry name" value="GAF domain-like"/>
    <property type="match status" value="1"/>
</dbReference>
<dbReference type="Gene3D" id="3.30.450.40">
    <property type="match status" value="1"/>
</dbReference>
<dbReference type="PANTHER" id="PTHR33745">
    <property type="entry name" value="RSBT ANTAGONIST PROTEIN RSBS-RELATED"/>
    <property type="match status" value="1"/>
</dbReference>
<gene>
    <name evidence="2" type="ORF">B0H94_10520</name>
</gene>
<evidence type="ECO:0000313" key="3">
    <source>
        <dbReference type="Proteomes" id="UP000242310"/>
    </source>
</evidence>
<dbReference type="SUPFAM" id="SSF52091">
    <property type="entry name" value="SpoIIaa-like"/>
    <property type="match status" value="1"/>
</dbReference>
<dbReference type="InterPro" id="IPR029016">
    <property type="entry name" value="GAF-like_dom_sf"/>
</dbReference>
<sequence length="285" mass="32070">MSHTSFIDSAAFSTLRSAAERIFSSLIERLGVQTVYVTQCTPKDMTILSTYSPGVPIFTNGYQRTYDASYCRLIHNSDNHFLSTMNLSEHHQAKHLDITKELLPKGFLGVTLRETDGSQFGTLSAIDQEEKHFTDEDISFMQTMADVLSYLIELDRTKYNMNFLNVPIIPITSGVAALTIQGIVDEERTDKIIQNVLHYSSEYKTSYFIVDLSGLMLLDETFPTDIFNLFRALQVMGVHPILTGLRPDVAKQQVQNEELLNLNIPIKSDLEAALKHIGLTLSTSH</sequence>
<dbReference type="InterPro" id="IPR036513">
    <property type="entry name" value="STAS_dom_sf"/>
</dbReference>
<name>A0A2P8HL14_9BACI</name>
<dbReference type="Pfam" id="PF01590">
    <property type="entry name" value="GAF"/>
    <property type="match status" value="1"/>
</dbReference>
<dbReference type="RefSeq" id="WP_106588208.1">
    <property type="nucleotide sequence ID" value="NZ_PYAV01000005.1"/>
</dbReference>
<dbReference type="Pfam" id="PF01740">
    <property type="entry name" value="STAS"/>
    <property type="match status" value="1"/>
</dbReference>
<feature type="domain" description="STAS" evidence="1">
    <location>
        <begin position="165"/>
        <end position="277"/>
    </location>
</feature>
<dbReference type="PANTHER" id="PTHR33745:SF8">
    <property type="entry name" value="BLUE-LIGHT PHOTORECEPTOR"/>
    <property type="match status" value="1"/>
</dbReference>
<accession>A0A2P8HL14</accession>
<dbReference type="Gene3D" id="3.30.750.24">
    <property type="entry name" value="STAS domain"/>
    <property type="match status" value="1"/>
</dbReference>
<dbReference type="PROSITE" id="PS50801">
    <property type="entry name" value="STAS"/>
    <property type="match status" value="1"/>
</dbReference>
<dbReference type="InterPro" id="IPR051932">
    <property type="entry name" value="Bact_StressResp_Reg"/>
</dbReference>
<dbReference type="InterPro" id="IPR002645">
    <property type="entry name" value="STAS_dom"/>
</dbReference>
<dbReference type="AlphaFoldDB" id="A0A2P8HL14"/>
<dbReference type="CDD" id="cd07041">
    <property type="entry name" value="STAS_RsbR_RsbS_like"/>
    <property type="match status" value="1"/>
</dbReference>